<evidence type="ECO:0000256" key="5">
    <source>
        <dbReference type="ARBA" id="ARBA00023136"/>
    </source>
</evidence>
<dbReference type="Proteomes" id="UP000614047">
    <property type="component" value="Unassembled WGS sequence"/>
</dbReference>
<keyword evidence="8" id="KW-1185">Reference proteome</keyword>
<dbReference type="InterPro" id="IPR036259">
    <property type="entry name" value="MFS_trans_sf"/>
</dbReference>
<comment type="caution">
    <text evidence="7">The sequence shown here is derived from an EMBL/GenBank/DDBJ whole genome shotgun (WGS) entry which is preliminary data.</text>
</comment>
<feature type="transmembrane region" description="Helical" evidence="6">
    <location>
        <begin position="21"/>
        <end position="41"/>
    </location>
</feature>
<evidence type="ECO:0000256" key="2">
    <source>
        <dbReference type="ARBA" id="ARBA00022475"/>
    </source>
</evidence>
<evidence type="ECO:0000256" key="4">
    <source>
        <dbReference type="ARBA" id="ARBA00022989"/>
    </source>
</evidence>
<dbReference type="RefSeq" id="WP_197015894.1">
    <property type="nucleotide sequence ID" value="NZ_BAABES010000003.1"/>
</dbReference>
<evidence type="ECO:0000313" key="8">
    <source>
        <dbReference type="Proteomes" id="UP000614047"/>
    </source>
</evidence>
<name>A0A931GPG5_9ACTN</name>
<reference evidence="7" key="1">
    <citation type="submission" date="2020-11" db="EMBL/GenBank/DDBJ databases">
        <title>Sequencing the genomes of 1000 actinobacteria strains.</title>
        <authorList>
            <person name="Klenk H.-P."/>
        </authorList>
    </citation>
    <scope>NUCLEOTIDE SEQUENCE</scope>
    <source>
        <strain evidence="7">DSM 43175</strain>
    </source>
</reference>
<feature type="transmembrane region" description="Helical" evidence="6">
    <location>
        <begin position="219"/>
        <end position="238"/>
    </location>
</feature>
<evidence type="ECO:0000256" key="6">
    <source>
        <dbReference type="SAM" id="Phobius"/>
    </source>
</evidence>
<sequence length="402" mass="40871">MRTYGELFRSPEFTPLFATSAFQVAATTVSGLALSTLVYAATGSPLLAALSMFGQSLVQMIGAVTLLSAADRIPPRAATAGLALASAAGTAALAVPGLPGWAGVAVVVALGLVASVGGGVRYGLLSEILPADGYLIGRSVLNMTTGTMQICGFAAGAGLLAVLSPRGTLLAGAALHLTAALVARLRLARRPPRAAGRPSVAQTWRANGLLLSSPSRRRVYLAMWVPNGLIVGCESLFVPYTPRNAGLLLAFAALGMLAGDTVMGRFATPSWRSRLGPRPYLLLAVPYLLFALDPGLPLALAAVTIASAGFSGTLLLQERLLSLTPETMRGQALGLQSSGMLTMQGVSAALAGTIAQHTSPGTAMAVLAAVSVAVTLSLAPGLRPVRAAPPVPEPPAPQQASR</sequence>
<dbReference type="SUPFAM" id="SSF103473">
    <property type="entry name" value="MFS general substrate transporter"/>
    <property type="match status" value="1"/>
</dbReference>
<dbReference type="EMBL" id="JADOUA010000001">
    <property type="protein sequence ID" value="MBG6093890.1"/>
    <property type="molecule type" value="Genomic_DNA"/>
</dbReference>
<protein>
    <submittedName>
        <fullName evidence="7">MFS family arabinose efflux permease</fullName>
    </submittedName>
</protein>
<keyword evidence="5 6" id="KW-0472">Membrane</keyword>
<keyword evidence="2" id="KW-1003">Cell membrane</keyword>
<feature type="transmembrane region" description="Helical" evidence="6">
    <location>
        <begin position="275"/>
        <end position="292"/>
    </location>
</feature>
<evidence type="ECO:0000256" key="1">
    <source>
        <dbReference type="ARBA" id="ARBA00004651"/>
    </source>
</evidence>
<accession>A0A931GPG5</accession>
<feature type="transmembrane region" description="Helical" evidence="6">
    <location>
        <begin position="77"/>
        <end position="95"/>
    </location>
</feature>
<gene>
    <name evidence="7" type="ORF">IW256_008003</name>
</gene>
<dbReference type="PANTHER" id="PTHR23513:SF11">
    <property type="entry name" value="STAPHYLOFERRIN A TRANSPORTER"/>
    <property type="match status" value="1"/>
</dbReference>
<dbReference type="GO" id="GO:0005886">
    <property type="term" value="C:plasma membrane"/>
    <property type="evidence" value="ECO:0007669"/>
    <property type="project" value="UniProtKB-SubCell"/>
</dbReference>
<feature type="transmembrane region" description="Helical" evidence="6">
    <location>
        <begin position="244"/>
        <end position="263"/>
    </location>
</feature>
<feature type="transmembrane region" description="Helical" evidence="6">
    <location>
        <begin position="47"/>
        <end position="70"/>
    </location>
</feature>
<evidence type="ECO:0000256" key="3">
    <source>
        <dbReference type="ARBA" id="ARBA00022692"/>
    </source>
</evidence>
<keyword evidence="3 6" id="KW-0812">Transmembrane</keyword>
<organism evidence="7 8">
    <name type="scientific">Actinomadura viridis</name>
    <dbReference type="NCBI Taxonomy" id="58110"/>
    <lineage>
        <taxon>Bacteria</taxon>
        <taxon>Bacillati</taxon>
        <taxon>Actinomycetota</taxon>
        <taxon>Actinomycetes</taxon>
        <taxon>Streptosporangiales</taxon>
        <taxon>Thermomonosporaceae</taxon>
        <taxon>Actinomadura</taxon>
    </lineage>
</organism>
<feature type="transmembrane region" description="Helical" evidence="6">
    <location>
        <begin position="169"/>
        <end position="187"/>
    </location>
</feature>
<keyword evidence="4 6" id="KW-1133">Transmembrane helix</keyword>
<comment type="subcellular location">
    <subcellularLocation>
        <location evidence="1">Cell membrane</location>
        <topology evidence="1">Multi-pass membrane protein</topology>
    </subcellularLocation>
</comment>
<feature type="transmembrane region" description="Helical" evidence="6">
    <location>
        <begin position="101"/>
        <end position="120"/>
    </location>
</feature>
<dbReference type="PANTHER" id="PTHR23513">
    <property type="entry name" value="INTEGRAL MEMBRANE EFFLUX PROTEIN-RELATED"/>
    <property type="match status" value="1"/>
</dbReference>
<evidence type="ECO:0000313" key="7">
    <source>
        <dbReference type="EMBL" id="MBG6093890.1"/>
    </source>
</evidence>
<dbReference type="Gene3D" id="1.20.1250.20">
    <property type="entry name" value="MFS general substrate transporter like domains"/>
    <property type="match status" value="1"/>
</dbReference>
<feature type="transmembrane region" description="Helical" evidence="6">
    <location>
        <begin position="140"/>
        <end position="163"/>
    </location>
</feature>
<dbReference type="AlphaFoldDB" id="A0A931GPG5"/>
<proteinExistence type="predicted"/>